<dbReference type="Gene3D" id="2.40.100.10">
    <property type="entry name" value="Cyclophilin-like"/>
    <property type="match status" value="1"/>
</dbReference>
<keyword evidence="1" id="KW-0547">Nucleotide-binding</keyword>
<dbReference type="GO" id="GO:0016740">
    <property type="term" value="F:transferase activity"/>
    <property type="evidence" value="ECO:0007669"/>
    <property type="project" value="UniProtKB-KW"/>
</dbReference>
<evidence type="ECO:0000313" key="7">
    <source>
        <dbReference type="Proteomes" id="UP000295132"/>
    </source>
</evidence>
<keyword evidence="3" id="KW-0067">ATP-binding</keyword>
<comment type="caution">
    <text evidence="6">The sequence shown here is derived from an EMBL/GenBank/DDBJ whole genome shotgun (WGS) entry which is preliminary data.</text>
</comment>
<dbReference type="PANTHER" id="PTHR34698">
    <property type="entry name" value="5-OXOPROLINASE SUBUNIT B"/>
    <property type="match status" value="1"/>
</dbReference>
<reference evidence="6 7" key="1">
    <citation type="submission" date="2019-03" db="EMBL/GenBank/DDBJ databases">
        <title>Bacillus niacini sp. nov. a Nicotinate-Metabolizing Mesophile Isolated from Soil.</title>
        <authorList>
            <person name="Zhang G."/>
        </authorList>
    </citation>
    <scope>NUCLEOTIDE SEQUENCE [LARGE SCALE GENOMIC DNA]</scope>
    <source>
        <strain evidence="6 7">WN066</strain>
    </source>
</reference>
<evidence type="ECO:0000313" key="5">
    <source>
        <dbReference type="EMBL" id="MDQ6595637.1"/>
    </source>
</evidence>
<dbReference type="RefSeq" id="WP_133338096.1">
    <property type="nucleotide sequence ID" value="NZ_JAVGVR010000001.1"/>
</dbReference>
<dbReference type="InterPro" id="IPR010016">
    <property type="entry name" value="PxpB"/>
</dbReference>
<dbReference type="InterPro" id="IPR029000">
    <property type="entry name" value="Cyclophilin-like_dom_sf"/>
</dbReference>
<dbReference type="GO" id="GO:0005524">
    <property type="term" value="F:ATP binding"/>
    <property type="evidence" value="ECO:0007669"/>
    <property type="project" value="UniProtKB-KW"/>
</dbReference>
<proteinExistence type="predicted"/>
<name>A0A4R5VKU0_9BACI</name>
<dbReference type="SUPFAM" id="SSF160467">
    <property type="entry name" value="PH0987 N-terminal domain-like"/>
    <property type="match status" value="1"/>
</dbReference>
<sequence>MFTLPETKFDFLGDEYIYAEISREMSLENNFKALAITDELRRRNIPGIIDICPANTSYLVRYDPEMITSTDLHDYLMDIDMNKSHLSEMNLLTKIVEIPTWYDDPLTREYSFKYKNRHQHPDLTDFEFAMRVNGFKERNAFIEAHSSIPYFITMTGYIPGIAWCFPLGLSKEEIIQVPKYSSPRTETPNRAVGIGGAFTAVYPVDSPGSYQLIGMSAVPVFDTGFRLEDLQNVVLARPGDIWKYRPIDEIEYRKIRSEVESGTFTYHIKEVVFSPEEYLTKGKMYIRELMEDF</sequence>
<protein>
    <submittedName>
        <fullName evidence="6">Carboxyltransferase domain-containing protein</fullName>
    </submittedName>
</protein>
<dbReference type="Proteomes" id="UP000295132">
    <property type="component" value="Unassembled WGS sequence"/>
</dbReference>
<evidence type="ECO:0000313" key="6">
    <source>
        <dbReference type="EMBL" id="TDK58588.1"/>
    </source>
</evidence>
<dbReference type="GO" id="GO:0016787">
    <property type="term" value="F:hydrolase activity"/>
    <property type="evidence" value="ECO:0007669"/>
    <property type="project" value="UniProtKB-KW"/>
</dbReference>
<dbReference type="SMART" id="SM00796">
    <property type="entry name" value="AHS1"/>
    <property type="match status" value="1"/>
</dbReference>
<dbReference type="AlphaFoldDB" id="A0A4R5VKU0"/>
<dbReference type="Pfam" id="PF02682">
    <property type="entry name" value="CT_C_D"/>
    <property type="match status" value="1"/>
</dbReference>
<keyword evidence="6" id="KW-0808">Transferase</keyword>
<reference evidence="5" key="2">
    <citation type="submission" date="2023-08" db="EMBL/GenBank/DDBJ databases">
        <title>Nitrogen cycling bacteria in agricultural field soils.</title>
        <authorList>
            <person name="Jang J."/>
        </authorList>
    </citation>
    <scope>NUCLEOTIDE SEQUENCE</scope>
    <source>
        <strain evidence="5">PS3-36</strain>
    </source>
</reference>
<dbReference type="Gene3D" id="3.30.1360.40">
    <property type="match status" value="1"/>
</dbReference>
<evidence type="ECO:0000259" key="4">
    <source>
        <dbReference type="SMART" id="SM00796"/>
    </source>
</evidence>
<feature type="domain" description="Carboxyltransferase" evidence="4">
    <location>
        <begin position="7"/>
        <end position="227"/>
    </location>
</feature>
<dbReference type="EMBL" id="JAVGVR010000001">
    <property type="protein sequence ID" value="MDQ6595637.1"/>
    <property type="molecule type" value="Genomic_DNA"/>
</dbReference>
<dbReference type="PANTHER" id="PTHR34698:SF2">
    <property type="entry name" value="5-OXOPROLINASE SUBUNIT B"/>
    <property type="match status" value="1"/>
</dbReference>
<evidence type="ECO:0000256" key="1">
    <source>
        <dbReference type="ARBA" id="ARBA00022741"/>
    </source>
</evidence>
<accession>A0A4R5VKU0</accession>
<dbReference type="InterPro" id="IPR003833">
    <property type="entry name" value="CT_C_D"/>
</dbReference>
<evidence type="ECO:0000256" key="3">
    <source>
        <dbReference type="ARBA" id="ARBA00022840"/>
    </source>
</evidence>
<organism evidence="6 7">
    <name type="scientific">Bacillus salipaludis</name>
    <dbReference type="NCBI Taxonomy" id="2547811"/>
    <lineage>
        <taxon>Bacteria</taxon>
        <taxon>Bacillati</taxon>
        <taxon>Bacillota</taxon>
        <taxon>Bacilli</taxon>
        <taxon>Bacillales</taxon>
        <taxon>Bacillaceae</taxon>
        <taxon>Bacillus</taxon>
    </lineage>
</organism>
<dbReference type="EMBL" id="SMYO01000012">
    <property type="protein sequence ID" value="TDK58588.1"/>
    <property type="molecule type" value="Genomic_DNA"/>
</dbReference>
<keyword evidence="2" id="KW-0378">Hydrolase</keyword>
<keyword evidence="8" id="KW-1185">Reference proteome</keyword>
<gene>
    <name evidence="6" type="ORF">E2K98_22310</name>
    <name evidence="5" type="ORF">RCG21_04345</name>
</gene>
<dbReference type="Proteomes" id="UP001178888">
    <property type="component" value="Unassembled WGS sequence"/>
</dbReference>
<evidence type="ECO:0000313" key="8">
    <source>
        <dbReference type="Proteomes" id="UP001178888"/>
    </source>
</evidence>
<evidence type="ECO:0000256" key="2">
    <source>
        <dbReference type="ARBA" id="ARBA00022801"/>
    </source>
</evidence>
<dbReference type="SUPFAM" id="SSF50891">
    <property type="entry name" value="Cyclophilin-like"/>
    <property type="match status" value="1"/>
</dbReference>